<evidence type="ECO:0000313" key="1">
    <source>
        <dbReference type="EMBL" id="ADV67376.1"/>
    </source>
</evidence>
<reference evidence="2" key="2">
    <citation type="submission" date="2011-01" db="EMBL/GenBank/DDBJ databases">
        <title>The complete genome of Deinococcus maricopensis DSM 21211.</title>
        <authorList>
            <consortium name="US DOE Joint Genome Institute (JGI-PGF)"/>
            <person name="Lucas S."/>
            <person name="Copeland A."/>
            <person name="Lapidus A."/>
            <person name="Goodwin L."/>
            <person name="Pitluck S."/>
            <person name="Kyrpides N."/>
            <person name="Mavromatis K."/>
            <person name="Pagani I."/>
            <person name="Ivanova N."/>
            <person name="Ovchinnikova G."/>
            <person name="Zeytun A."/>
            <person name="Detter J.C."/>
            <person name="Han C."/>
            <person name="Land M."/>
            <person name="Hauser L."/>
            <person name="Markowitz V."/>
            <person name="Cheng J.-F."/>
            <person name="Hugenholtz P."/>
            <person name="Woyke T."/>
            <person name="Wu D."/>
            <person name="Pukall R."/>
            <person name="Gehrich-Schroeter G."/>
            <person name="Brambilla E."/>
            <person name="Klenk H.-P."/>
            <person name="Eisen J.A."/>
        </authorList>
    </citation>
    <scope>NUCLEOTIDE SEQUENCE [LARGE SCALE GENOMIC DNA]</scope>
    <source>
        <strain evidence="2">DSM 21211 / LMG 22137 / NRRL B-23946 / LB-34</strain>
    </source>
</reference>
<dbReference type="Pfam" id="PF11697">
    <property type="entry name" value="DUF3293"/>
    <property type="match status" value="1"/>
</dbReference>
<gene>
    <name evidence="1" type="ordered locus">Deima_1727</name>
</gene>
<proteinExistence type="predicted"/>
<dbReference type="Proteomes" id="UP000008635">
    <property type="component" value="Chromosome"/>
</dbReference>
<dbReference type="STRING" id="709986.Deima_1727"/>
<dbReference type="AlphaFoldDB" id="E8U8I7"/>
<evidence type="ECO:0008006" key="3">
    <source>
        <dbReference type="Google" id="ProtNLM"/>
    </source>
</evidence>
<dbReference type="OrthoDB" id="66387at2"/>
<dbReference type="EMBL" id="CP002454">
    <property type="protein sequence ID" value="ADV67376.1"/>
    <property type="molecule type" value="Genomic_DNA"/>
</dbReference>
<dbReference type="HOGENOM" id="CLU_139217_1_0_0"/>
<dbReference type="eggNOG" id="ENOG5033AYA">
    <property type="taxonomic scope" value="Bacteria"/>
</dbReference>
<reference evidence="1 2" key="1">
    <citation type="journal article" date="2011" name="Stand. Genomic Sci.">
        <title>Complete genome sequence of Deinococcus maricopensis type strain (LB-34).</title>
        <authorList>
            <person name="Pukall R."/>
            <person name="Zeytun A."/>
            <person name="Lucas S."/>
            <person name="Lapidus A."/>
            <person name="Hammon N."/>
            <person name="Deshpande S."/>
            <person name="Nolan M."/>
            <person name="Cheng J.F."/>
            <person name="Pitluck S."/>
            <person name="Liolios K."/>
            <person name="Pagani I."/>
            <person name="Mikhailova N."/>
            <person name="Ivanova N."/>
            <person name="Mavromatis K."/>
            <person name="Pati A."/>
            <person name="Tapia R."/>
            <person name="Han C."/>
            <person name="Goodwin L."/>
            <person name="Chen A."/>
            <person name="Palaniappan K."/>
            <person name="Land M."/>
            <person name="Hauser L."/>
            <person name="Chang Y.J."/>
            <person name="Jeffries C.D."/>
            <person name="Brambilla E.M."/>
            <person name="Rohde M."/>
            <person name="Goker M."/>
            <person name="Detter J.C."/>
            <person name="Woyke T."/>
            <person name="Bristow J."/>
            <person name="Eisen J.A."/>
            <person name="Markowitz V."/>
            <person name="Hugenholtz P."/>
            <person name="Kyrpides N.C."/>
            <person name="Klenk H.P."/>
        </authorList>
    </citation>
    <scope>NUCLEOTIDE SEQUENCE [LARGE SCALE GENOMIC DNA]</scope>
    <source>
        <strain evidence="2">DSM 21211 / LMG 22137 / NRRL B-23946 / LB-34</strain>
    </source>
</reference>
<sequence length="149" mass="15686">MRTGEALRAAFLNATYGTRAERFRLSGVQPARLASPSWAAGGRAWAVVTAWNPGGQLASAEVNARADGALREQVDALGVPSRVAVNGDGRWREASLLLEGARLRDAVALGRHFGQAAVVFGVGARAALVWCGPDGVRVERLWASPSARP</sequence>
<keyword evidence="2" id="KW-1185">Reference proteome</keyword>
<evidence type="ECO:0000313" key="2">
    <source>
        <dbReference type="Proteomes" id="UP000008635"/>
    </source>
</evidence>
<organism evidence="1 2">
    <name type="scientific">Deinococcus maricopensis (strain DSM 21211 / LMG 22137 / NRRL B-23946 / LB-34)</name>
    <dbReference type="NCBI Taxonomy" id="709986"/>
    <lineage>
        <taxon>Bacteria</taxon>
        <taxon>Thermotogati</taxon>
        <taxon>Deinococcota</taxon>
        <taxon>Deinococci</taxon>
        <taxon>Deinococcales</taxon>
        <taxon>Deinococcaceae</taxon>
        <taxon>Deinococcus</taxon>
    </lineage>
</organism>
<accession>E8U8I7</accession>
<protein>
    <recommendedName>
        <fullName evidence="3">DUF3293 domain-containing protein</fullName>
    </recommendedName>
</protein>
<dbReference type="InterPro" id="IPR021710">
    <property type="entry name" value="DUF3293"/>
</dbReference>
<dbReference type="KEGG" id="dmr:Deima_1727"/>
<name>E8U8I7_DEIML</name>
<dbReference type="RefSeq" id="WP_013556881.1">
    <property type="nucleotide sequence ID" value="NC_014958.1"/>
</dbReference>